<protein>
    <submittedName>
        <fullName evidence="1">Uncharacterized protein</fullName>
    </submittedName>
</protein>
<name>A0A5C4XSX9_9HYPH</name>
<dbReference type="AlphaFoldDB" id="A0A5C4XSX9"/>
<reference evidence="1 2" key="1">
    <citation type="submission" date="2019-06" db="EMBL/GenBank/DDBJ databases">
        <title>The draft genome of Rhizobium smilacinae PTYR-5.</title>
        <authorList>
            <person name="Liu L."/>
            <person name="Li L."/>
            <person name="Zhang X."/>
        </authorList>
    </citation>
    <scope>NUCLEOTIDE SEQUENCE [LARGE SCALE GENOMIC DNA]</scope>
    <source>
        <strain evidence="1 2">PTYR-5</strain>
    </source>
</reference>
<comment type="caution">
    <text evidence="1">The sequence shown here is derived from an EMBL/GenBank/DDBJ whole genome shotgun (WGS) entry which is preliminary data.</text>
</comment>
<sequence>MRITGLDFQSIAEAAEYLQLLQMEARHGERNVSAVGAVLDAIDMMECRSIADAMALIDLSQQISAALFFELRGNVDGPGEGEDQTAQLAGIMRYLSRCREGLTELGDQAPPHSVTIN</sequence>
<dbReference type="EMBL" id="VDMN01000001">
    <property type="protein sequence ID" value="TNM66479.1"/>
    <property type="molecule type" value="Genomic_DNA"/>
</dbReference>
<organism evidence="1 2">
    <name type="scientific">Aliirhizobium smilacinae</name>
    <dbReference type="NCBI Taxonomy" id="1395944"/>
    <lineage>
        <taxon>Bacteria</taxon>
        <taxon>Pseudomonadati</taxon>
        <taxon>Pseudomonadota</taxon>
        <taxon>Alphaproteobacteria</taxon>
        <taxon>Hyphomicrobiales</taxon>
        <taxon>Rhizobiaceae</taxon>
        <taxon>Aliirhizobium</taxon>
    </lineage>
</organism>
<gene>
    <name evidence="1" type="ORF">FHP24_09855</name>
</gene>
<evidence type="ECO:0000313" key="2">
    <source>
        <dbReference type="Proteomes" id="UP000311605"/>
    </source>
</evidence>
<keyword evidence="2" id="KW-1185">Reference proteome</keyword>
<proteinExistence type="predicted"/>
<dbReference type="RefSeq" id="WP_139675872.1">
    <property type="nucleotide sequence ID" value="NZ_VDMN01000001.1"/>
</dbReference>
<dbReference type="Proteomes" id="UP000311605">
    <property type="component" value="Unassembled WGS sequence"/>
</dbReference>
<accession>A0A5C4XSX9</accession>
<evidence type="ECO:0000313" key="1">
    <source>
        <dbReference type="EMBL" id="TNM66479.1"/>
    </source>
</evidence>